<dbReference type="AlphaFoldDB" id="A0A0N8GML9"/>
<comment type="caution">
    <text evidence="4">The sequence shown here is derived from an EMBL/GenBank/DDBJ whole genome shotgun (WGS) entry which is preliminary data.</text>
</comment>
<dbReference type="GO" id="GO:0016787">
    <property type="term" value="F:hydrolase activity"/>
    <property type="evidence" value="ECO:0007669"/>
    <property type="project" value="UniProtKB-UniRule"/>
</dbReference>
<feature type="domain" description="Metallo-beta-lactamase" evidence="3">
    <location>
        <begin position="9"/>
        <end position="191"/>
    </location>
</feature>
<dbReference type="Gene3D" id="3.60.15.10">
    <property type="entry name" value="Ribonuclease Z/Hydroxyacylglutathione hydrolase-like"/>
    <property type="match status" value="1"/>
</dbReference>
<dbReference type="HAMAP" id="MF_00457">
    <property type="entry name" value="UPF0173"/>
    <property type="match status" value="1"/>
</dbReference>
<dbReference type="Proteomes" id="UP000050501">
    <property type="component" value="Unassembled WGS sequence"/>
</dbReference>
<comment type="similarity">
    <text evidence="2">Belongs to the UPF0173 family.</text>
</comment>
<organism evidence="4 5">
    <name type="scientific">Levilinea saccharolytica</name>
    <dbReference type="NCBI Taxonomy" id="229921"/>
    <lineage>
        <taxon>Bacteria</taxon>
        <taxon>Bacillati</taxon>
        <taxon>Chloroflexota</taxon>
        <taxon>Anaerolineae</taxon>
        <taxon>Anaerolineales</taxon>
        <taxon>Anaerolineaceae</taxon>
        <taxon>Levilinea</taxon>
    </lineage>
</organism>
<evidence type="ECO:0000256" key="2">
    <source>
        <dbReference type="HAMAP-Rule" id="MF_00457"/>
    </source>
</evidence>
<dbReference type="PANTHER" id="PTHR43546:SF3">
    <property type="entry name" value="UPF0173 METAL-DEPENDENT HYDROLASE MJ1163"/>
    <property type="match status" value="1"/>
</dbReference>
<dbReference type="RefSeq" id="WP_062417107.1">
    <property type="nucleotide sequence ID" value="NZ_DF967974.1"/>
</dbReference>
<dbReference type="NCBIfam" id="NF001911">
    <property type="entry name" value="PRK00685.1"/>
    <property type="match status" value="1"/>
</dbReference>
<dbReference type="SMART" id="SM00849">
    <property type="entry name" value="Lactamase_B"/>
    <property type="match status" value="1"/>
</dbReference>
<dbReference type="InterPro" id="IPR001279">
    <property type="entry name" value="Metallo-B-lactamas"/>
</dbReference>
<protein>
    <recommendedName>
        <fullName evidence="2">UPF0173 metal-dependent hydrolase ADN01_17695</fullName>
    </recommendedName>
</protein>
<accession>A0A0N8GML9</accession>
<dbReference type="PATRIC" id="fig|229921.5.peg.168"/>
<proteinExistence type="inferred from homology"/>
<dbReference type="InterPro" id="IPR036866">
    <property type="entry name" value="RibonucZ/Hydroxyglut_hydro"/>
</dbReference>
<gene>
    <name evidence="4" type="ORF">ADN01_17695</name>
</gene>
<name>A0A0N8GML9_9CHLR</name>
<dbReference type="STRING" id="229921.ADN01_17695"/>
<dbReference type="SUPFAM" id="SSF56281">
    <property type="entry name" value="Metallo-hydrolase/oxidoreductase"/>
    <property type="match status" value="1"/>
</dbReference>
<sequence>MQDVLTWYGHAAWGLKTSGYTVLVDPFFSGNPAATLQASQAQADFILVTHGHGDHVGDSVQIAERTGALVISNAEIAGWMRKQGVENTHAQHLGGGYHHPFGYLKLTFALHGSALPDGSNGGNPAGLLITTLGGKKIYLAGDTGLFGDMALIGEEGLDAAVLPIGDNFTMGPEDALRAVRLLRPKVVIPMHYSTWGVIQQDAAAWVERVNRETSVHALLLQPGESYTLS</sequence>
<dbReference type="EMBL" id="LGCM01000065">
    <property type="protein sequence ID" value="KPL75666.1"/>
    <property type="molecule type" value="Genomic_DNA"/>
</dbReference>
<keyword evidence="5" id="KW-1185">Reference proteome</keyword>
<dbReference type="InterPro" id="IPR050114">
    <property type="entry name" value="UPF0173_UPF0282_UlaG_hydrolase"/>
</dbReference>
<dbReference type="OrthoDB" id="9805728at2"/>
<evidence type="ECO:0000259" key="3">
    <source>
        <dbReference type="SMART" id="SM00849"/>
    </source>
</evidence>
<evidence type="ECO:0000313" key="4">
    <source>
        <dbReference type="EMBL" id="KPL75666.1"/>
    </source>
</evidence>
<evidence type="ECO:0000256" key="1">
    <source>
        <dbReference type="ARBA" id="ARBA00022801"/>
    </source>
</evidence>
<dbReference type="PANTHER" id="PTHR43546">
    <property type="entry name" value="UPF0173 METAL-DEPENDENT HYDROLASE MJ1163-RELATED"/>
    <property type="match status" value="1"/>
</dbReference>
<dbReference type="InterPro" id="IPR022877">
    <property type="entry name" value="UPF0173"/>
</dbReference>
<evidence type="ECO:0000313" key="5">
    <source>
        <dbReference type="Proteomes" id="UP000050501"/>
    </source>
</evidence>
<dbReference type="Pfam" id="PF12706">
    <property type="entry name" value="Lactamase_B_2"/>
    <property type="match status" value="1"/>
</dbReference>
<reference evidence="4 5" key="1">
    <citation type="submission" date="2015-07" db="EMBL/GenBank/DDBJ databases">
        <title>Genome sequence of Levilinea saccharolytica DSM 16555.</title>
        <authorList>
            <person name="Hemp J."/>
            <person name="Ward L.M."/>
            <person name="Pace L.A."/>
            <person name="Fischer W.W."/>
        </authorList>
    </citation>
    <scope>NUCLEOTIDE SEQUENCE [LARGE SCALE GENOMIC DNA]</scope>
    <source>
        <strain evidence="4 5">KIBI-1</strain>
    </source>
</reference>
<keyword evidence="1 2" id="KW-0378">Hydrolase</keyword>